<dbReference type="CDD" id="cd05015">
    <property type="entry name" value="SIS_PGI_1"/>
    <property type="match status" value="1"/>
</dbReference>
<dbReference type="EMBL" id="LAZR01000039">
    <property type="protein sequence ID" value="KKO00617.1"/>
    <property type="molecule type" value="Genomic_DNA"/>
</dbReference>
<evidence type="ECO:0000313" key="9">
    <source>
        <dbReference type="EMBL" id="KKO00617.1"/>
    </source>
</evidence>
<dbReference type="AlphaFoldDB" id="A0A0F9XMJ4"/>
<dbReference type="GO" id="GO:0051156">
    <property type="term" value="P:glucose 6-phosphate metabolic process"/>
    <property type="evidence" value="ECO:0007669"/>
    <property type="project" value="TreeGrafter"/>
</dbReference>
<name>A0A0F9XMJ4_9ZZZZ</name>
<dbReference type="InterPro" id="IPR035482">
    <property type="entry name" value="SIS_PGI_2"/>
</dbReference>
<reference evidence="9" key="1">
    <citation type="journal article" date="2015" name="Nature">
        <title>Complex archaea that bridge the gap between prokaryotes and eukaryotes.</title>
        <authorList>
            <person name="Spang A."/>
            <person name="Saw J.H."/>
            <person name="Jorgensen S.L."/>
            <person name="Zaremba-Niedzwiedzka K."/>
            <person name="Martijn J."/>
            <person name="Lind A.E."/>
            <person name="van Eijk R."/>
            <person name="Schleper C."/>
            <person name="Guy L."/>
            <person name="Ettema T.J."/>
        </authorList>
    </citation>
    <scope>NUCLEOTIDE SEQUENCE</scope>
</reference>
<keyword evidence="4" id="KW-0312">Gluconeogenesis</keyword>
<dbReference type="Pfam" id="PF00342">
    <property type="entry name" value="PGI"/>
    <property type="match status" value="1"/>
</dbReference>
<dbReference type="GO" id="GO:0006096">
    <property type="term" value="P:glycolytic process"/>
    <property type="evidence" value="ECO:0007669"/>
    <property type="project" value="UniProtKB-UniPathway"/>
</dbReference>
<dbReference type="PANTHER" id="PTHR11469:SF1">
    <property type="entry name" value="GLUCOSE-6-PHOSPHATE ISOMERASE"/>
    <property type="match status" value="1"/>
</dbReference>
<dbReference type="HAMAP" id="MF_00473">
    <property type="entry name" value="G6P_isomerase"/>
    <property type="match status" value="1"/>
</dbReference>
<sequence>MIQLYWKNATDKVVGDAHGVSQADLDELKPRMCQAHEAVKAQIDAGRLGYAALPTHAGYAAQVKALVDKYRSTTTDLVVLGIGGSALGNIALQAALNPAIYNLLSDARRGGPRLFVLDNVDPAMVSDTLKLVGRRGARGLLVNVISKSGETAETASQFMIFREMLKKKLGDDFASHIVATTDTEKGTLHEIAIADGYDMLAVPGDVGGRFSVLSPVGLFSAAMCGIDIDELLAGAAEMQERIATAPCMNPACRLAAIKYIATTAKGKPTHVMMPYSNRLYPLADWYRQLWAESLGKRVDRDGNEVFTGPTPIKALGTTDQHSQVQLYREGPNDKLTVFLEVKKHPKDVRVPDDFADVPGLTYLRKTKLSKLLSAEKVATEYALAASNRPSVTIRFDEIMPHSVGEFIYLYEFVTSLMGELLNIDAYDQPAVELGKKATFALMGREGYDDVAADIKPFTRVDRNYLS</sequence>
<protein>
    <recommendedName>
        <fullName evidence="3">glucose-6-phosphate isomerase</fullName>
        <ecNumber evidence="3">5.3.1.9</ecNumber>
    </recommendedName>
</protein>
<evidence type="ECO:0000256" key="7">
    <source>
        <dbReference type="ARBA" id="ARBA00023235"/>
    </source>
</evidence>
<evidence type="ECO:0000256" key="6">
    <source>
        <dbReference type="ARBA" id="ARBA00023152"/>
    </source>
</evidence>
<organism evidence="9">
    <name type="scientific">marine sediment metagenome</name>
    <dbReference type="NCBI Taxonomy" id="412755"/>
    <lineage>
        <taxon>unclassified sequences</taxon>
        <taxon>metagenomes</taxon>
        <taxon>ecological metagenomes</taxon>
    </lineage>
</organism>
<dbReference type="PROSITE" id="PS51463">
    <property type="entry name" value="P_GLUCOSE_ISOMERASE_3"/>
    <property type="match status" value="1"/>
</dbReference>
<dbReference type="InterPro" id="IPR018189">
    <property type="entry name" value="Phosphoglucose_isomerase_CS"/>
</dbReference>
<dbReference type="SUPFAM" id="SSF53697">
    <property type="entry name" value="SIS domain"/>
    <property type="match status" value="1"/>
</dbReference>
<comment type="similarity">
    <text evidence="2">Belongs to the GPI family.</text>
</comment>
<dbReference type="GO" id="GO:0048029">
    <property type="term" value="F:monosaccharide binding"/>
    <property type="evidence" value="ECO:0007669"/>
    <property type="project" value="TreeGrafter"/>
</dbReference>
<dbReference type="Gene3D" id="3.40.50.10490">
    <property type="entry name" value="Glucose-6-phosphate isomerase like protein, domain 1"/>
    <property type="match status" value="2"/>
</dbReference>
<evidence type="ECO:0000256" key="4">
    <source>
        <dbReference type="ARBA" id="ARBA00022432"/>
    </source>
</evidence>
<evidence type="ECO:0000256" key="5">
    <source>
        <dbReference type="ARBA" id="ARBA00022490"/>
    </source>
</evidence>
<dbReference type="GO" id="GO:0097367">
    <property type="term" value="F:carbohydrate derivative binding"/>
    <property type="evidence" value="ECO:0007669"/>
    <property type="project" value="InterPro"/>
</dbReference>
<comment type="pathway">
    <text evidence="1">Carbohydrate degradation; glycolysis; D-glyceraldehyde 3-phosphate and glycerone phosphate from D-glucose: step 2/4.</text>
</comment>
<evidence type="ECO:0000256" key="3">
    <source>
        <dbReference type="ARBA" id="ARBA00011952"/>
    </source>
</evidence>
<keyword evidence="5" id="KW-0963">Cytoplasm</keyword>
<dbReference type="PROSITE" id="PS00174">
    <property type="entry name" value="P_GLUCOSE_ISOMERASE_2"/>
    <property type="match status" value="1"/>
</dbReference>
<dbReference type="InterPro" id="IPR046348">
    <property type="entry name" value="SIS_dom_sf"/>
</dbReference>
<dbReference type="PANTHER" id="PTHR11469">
    <property type="entry name" value="GLUCOSE-6-PHOSPHATE ISOMERASE"/>
    <property type="match status" value="1"/>
</dbReference>
<evidence type="ECO:0000256" key="2">
    <source>
        <dbReference type="ARBA" id="ARBA00006604"/>
    </source>
</evidence>
<dbReference type="GO" id="GO:0004347">
    <property type="term" value="F:glucose-6-phosphate isomerase activity"/>
    <property type="evidence" value="ECO:0007669"/>
    <property type="project" value="UniProtKB-EC"/>
</dbReference>
<dbReference type="InterPro" id="IPR001672">
    <property type="entry name" value="G6P_Isomerase"/>
</dbReference>
<accession>A0A0F9XMJ4</accession>
<dbReference type="FunFam" id="3.40.50.10490:FF:000016">
    <property type="entry name" value="Glucose-6-phosphate isomerase"/>
    <property type="match status" value="1"/>
</dbReference>
<dbReference type="GO" id="GO:0005829">
    <property type="term" value="C:cytosol"/>
    <property type="evidence" value="ECO:0007669"/>
    <property type="project" value="TreeGrafter"/>
</dbReference>
<dbReference type="UniPathway" id="UPA00109">
    <property type="reaction ID" value="UER00181"/>
</dbReference>
<dbReference type="GO" id="GO:0006094">
    <property type="term" value="P:gluconeogenesis"/>
    <property type="evidence" value="ECO:0007669"/>
    <property type="project" value="UniProtKB-KW"/>
</dbReference>
<gene>
    <name evidence="9" type="ORF">LCGC14_0123900</name>
</gene>
<dbReference type="PRINTS" id="PR00662">
    <property type="entry name" value="G6PISOMERASE"/>
</dbReference>
<keyword evidence="7" id="KW-0413">Isomerase</keyword>
<dbReference type="EC" id="5.3.1.9" evidence="3"/>
<evidence type="ECO:0000256" key="8">
    <source>
        <dbReference type="ARBA" id="ARBA00029321"/>
    </source>
</evidence>
<proteinExistence type="inferred from homology"/>
<keyword evidence="6" id="KW-0324">Glycolysis</keyword>
<evidence type="ECO:0000256" key="1">
    <source>
        <dbReference type="ARBA" id="ARBA00004926"/>
    </source>
</evidence>
<dbReference type="CDD" id="cd05016">
    <property type="entry name" value="SIS_PGI_2"/>
    <property type="match status" value="1"/>
</dbReference>
<comment type="catalytic activity">
    <reaction evidence="8">
        <text>alpha-D-glucose 6-phosphate = beta-D-fructose 6-phosphate</text>
        <dbReference type="Rhea" id="RHEA:11816"/>
        <dbReference type="ChEBI" id="CHEBI:57634"/>
        <dbReference type="ChEBI" id="CHEBI:58225"/>
        <dbReference type="EC" id="5.3.1.9"/>
    </reaction>
</comment>
<comment type="caution">
    <text evidence="9">The sequence shown here is derived from an EMBL/GenBank/DDBJ whole genome shotgun (WGS) entry which is preliminary data.</text>
</comment>
<dbReference type="InterPro" id="IPR035476">
    <property type="entry name" value="SIS_PGI_1"/>
</dbReference>